<dbReference type="Pfam" id="PF12221">
    <property type="entry name" value="HflK_N"/>
    <property type="match status" value="1"/>
</dbReference>
<accession>A0A2Z2P367</accession>
<dbReference type="SMART" id="SM00244">
    <property type="entry name" value="PHB"/>
    <property type="match status" value="1"/>
</dbReference>
<comment type="function">
    <text evidence="3">HflC and HflK could encode or regulate a protease.</text>
</comment>
<dbReference type="PANTHER" id="PTHR42911">
    <property type="entry name" value="MODULATOR OF FTSH PROTEASE HFLC"/>
    <property type="match status" value="1"/>
</dbReference>
<keyword evidence="3" id="KW-0812">Transmembrane</keyword>
<proteinExistence type="inferred from homology"/>
<dbReference type="SUPFAM" id="SSF117892">
    <property type="entry name" value="Band 7/SPFH domain"/>
    <property type="match status" value="1"/>
</dbReference>
<dbReference type="GO" id="GO:0006508">
    <property type="term" value="P:proteolysis"/>
    <property type="evidence" value="ECO:0007669"/>
    <property type="project" value="UniProtKB-KW"/>
</dbReference>
<feature type="region of interest" description="Disordered" evidence="4">
    <location>
        <begin position="1"/>
        <end position="29"/>
    </location>
</feature>
<feature type="transmembrane region" description="Helical" evidence="3">
    <location>
        <begin position="68"/>
        <end position="87"/>
    </location>
</feature>
<dbReference type="Gene3D" id="3.30.479.30">
    <property type="entry name" value="Band 7 domain"/>
    <property type="match status" value="1"/>
</dbReference>
<comment type="similarity">
    <text evidence="2 3">Belongs to the band 7/mec-2 family. HflK subfamily.</text>
</comment>
<dbReference type="Pfam" id="PF01145">
    <property type="entry name" value="Band_7"/>
    <property type="match status" value="1"/>
</dbReference>
<dbReference type="GO" id="GO:0016020">
    <property type="term" value="C:membrane"/>
    <property type="evidence" value="ECO:0007669"/>
    <property type="project" value="UniProtKB-SubCell"/>
</dbReference>
<comment type="subunit">
    <text evidence="3">HflC and HflK may interact to form a multimeric complex.</text>
</comment>
<feature type="domain" description="Band 7" evidence="5">
    <location>
        <begin position="82"/>
        <end position="244"/>
    </location>
</feature>
<feature type="compositionally biased region" description="Basic and acidic residues" evidence="4">
    <location>
        <begin position="388"/>
        <end position="401"/>
    </location>
</feature>
<organism evidence="6 7">
    <name type="scientific">Granulosicoccus antarcticus IMCC3135</name>
    <dbReference type="NCBI Taxonomy" id="1192854"/>
    <lineage>
        <taxon>Bacteria</taxon>
        <taxon>Pseudomonadati</taxon>
        <taxon>Pseudomonadota</taxon>
        <taxon>Gammaproteobacteria</taxon>
        <taxon>Chromatiales</taxon>
        <taxon>Granulosicoccaceae</taxon>
        <taxon>Granulosicoccus</taxon>
    </lineage>
</organism>
<keyword evidence="7" id="KW-1185">Reference proteome</keyword>
<dbReference type="InterPro" id="IPR010201">
    <property type="entry name" value="HflK"/>
</dbReference>
<evidence type="ECO:0000256" key="4">
    <source>
        <dbReference type="SAM" id="MobiDB-lite"/>
    </source>
</evidence>
<dbReference type="NCBIfam" id="TIGR01933">
    <property type="entry name" value="hflK"/>
    <property type="match status" value="1"/>
</dbReference>
<reference evidence="6 7" key="1">
    <citation type="submission" date="2016-12" db="EMBL/GenBank/DDBJ databases">
        <authorList>
            <person name="Song W.-J."/>
            <person name="Kurnit D.M."/>
        </authorList>
    </citation>
    <scope>NUCLEOTIDE SEQUENCE [LARGE SCALE GENOMIC DNA]</scope>
    <source>
        <strain evidence="6 7">IMCC3135</strain>
    </source>
</reference>
<evidence type="ECO:0000313" key="6">
    <source>
        <dbReference type="EMBL" id="ASJ75077.1"/>
    </source>
</evidence>
<evidence type="ECO:0000259" key="5">
    <source>
        <dbReference type="SMART" id="SM00244"/>
    </source>
</evidence>
<feature type="region of interest" description="Disordered" evidence="4">
    <location>
        <begin position="351"/>
        <end position="401"/>
    </location>
</feature>
<keyword evidence="3" id="KW-0472">Membrane</keyword>
<dbReference type="OrthoDB" id="9779595at2"/>
<keyword evidence="3" id="KW-1133">Transmembrane helix</keyword>
<dbReference type="RefSeq" id="WP_088920034.1">
    <property type="nucleotide sequence ID" value="NZ_CP018632.1"/>
</dbReference>
<evidence type="ECO:0000256" key="3">
    <source>
        <dbReference type="RuleBase" id="RU364113"/>
    </source>
</evidence>
<protein>
    <recommendedName>
        <fullName evidence="3">Protein HflK</fullName>
    </recommendedName>
</protein>
<dbReference type="KEGG" id="gai:IMCC3135_25070"/>
<sequence>MAWNEPGGNDNDPWGNRNKDSGGPPDLDEVFKNLKKWFGSVAGKKAGGNGPSRSGGGIPSGNIGGKGLGLIAGILGIVWLLSGIYVIQPAQAGVVTQFGAFVRTTTPGPHWRLPWPLQTVEKVEVEEIRSAKLTNQLILTQDENIVDIDLAVQYNINSAEDYLFNVRGPDRTLEEVVESALREVVGSTILESVLTTGRDVVWNTTLDSLQEVLDSYEAGIFITAVNLERAQPPEEVQDAFSDAIKAREDKERFVNEAQAYSNEVLPRARGDAQRALEQSEAYKARVEQAAIGESERFLSLLTEYSKAPEVTRERLYLEAMETVLSKTNKVLIDDDGGNSLMYLPIDQLMNQNRGTASDGGLDDSSPLNSGSNDSPRFSDLPQEANQPNRDDLRSRERGSVR</sequence>
<evidence type="ECO:0000256" key="2">
    <source>
        <dbReference type="ARBA" id="ARBA00006971"/>
    </source>
</evidence>
<dbReference type="CDD" id="cd03404">
    <property type="entry name" value="SPFH_HflK"/>
    <property type="match status" value="1"/>
</dbReference>
<dbReference type="AlphaFoldDB" id="A0A2Z2P367"/>
<dbReference type="PANTHER" id="PTHR42911:SF2">
    <property type="entry name" value="PROHIBITIN FAMILY PROTEIN"/>
    <property type="match status" value="1"/>
</dbReference>
<comment type="subcellular location">
    <subcellularLocation>
        <location evidence="1">Membrane</location>
        <topology evidence="1">Single-pass membrane protein</topology>
    </subcellularLocation>
</comment>
<keyword evidence="6" id="KW-0645">Protease</keyword>
<dbReference type="InterPro" id="IPR020980">
    <property type="entry name" value="Membrane_HflK_N"/>
</dbReference>
<keyword evidence="6" id="KW-0378">Hydrolase</keyword>
<evidence type="ECO:0000256" key="1">
    <source>
        <dbReference type="ARBA" id="ARBA00004167"/>
    </source>
</evidence>
<feature type="compositionally biased region" description="Polar residues" evidence="4">
    <location>
        <begin position="365"/>
        <end position="375"/>
    </location>
</feature>
<dbReference type="EMBL" id="CP018632">
    <property type="protein sequence ID" value="ASJ75077.1"/>
    <property type="molecule type" value="Genomic_DNA"/>
</dbReference>
<dbReference type="Proteomes" id="UP000250079">
    <property type="component" value="Chromosome"/>
</dbReference>
<gene>
    <name evidence="6" type="primary">hflK_2</name>
    <name evidence="6" type="ORF">IMCC3135_25070</name>
</gene>
<dbReference type="InterPro" id="IPR001107">
    <property type="entry name" value="Band_7"/>
</dbReference>
<evidence type="ECO:0000313" key="7">
    <source>
        <dbReference type="Proteomes" id="UP000250079"/>
    </source>
</evidence>
<name>A0A2Z2P367_9GAMM</name>
<dbReference type="GO" id="GO:0008233">
    <property type="term" value="F:peptidase activity"/>
    <property type="evidence" value="ECO:0007669"/>
    <property type="project" value="UniProtKB-KW"/>
</dbReference>
<dbReference type="InterPro" id="IPR036013">
    <property type="entry name" value="Band_7/SPFH_dom_sf"/>
</dbReference>